<organism evidence="1 2">
    <name type="scientific">Sphingomonas zeae</name>
    <dbReference type="NCBI Taxonomy" id="1646122"/>
    <lineage>
        <taxon>Bacteria</taxon>
        <taxon>Pseudomonadati</taxon>
        <taxon>Pseudomonadota</taxon>
        <taxon>Alphaproteobacteria</taxon>
        <taxon>Sphingomonadales</taxon>
        <taxon>Sphingomonadaceae</taxon>
        <taxon>Sphingomonas</taxon>
    </lineage>
</organism>
<accession>A0A7Y6B9S9</accession>
<evidence type="ECO:0000313" key="2">
    <source>
        <dbReference type="Proteomes" id="UP000536441"/>
    </source>
</evidence>
<dbReference type="RefSeq" id="WP_013041744.1">
    <property type="nucleotide sequence ID" value="NZ_CBCRYR010000006.1"/>
</dbReference>
<protein>
    <submittedName>
        <fullName evidence="1">Uncharacterized protein</fullName>
    </submittedName>
</protein>
<gene>
    <name evidence="1" type="ORF">HP438_19170</name>
</gene>
<dbReference type="EMBL" id="JABMCH010000071">
    <property type="protein sequence ID" value="NUU49097.1"/>
    <property type="molecule type" value="Genomic_DNA"/>
</dbReference>
<proteinExistence type="predicted"/>
<dbReference type="Proteomes" id="UP000536441">
    <property type="component" value="Unassembled WGS sequence"/>
</dbReference>
<name>A0A7Y6B9S9_9SPHN</name>
<dbReference type="AlphaFoldDB" id="A0A7Y6B9S9"/>
<dbReference type="GeneID" id="29275757"/>
<reference evidence="1 2" key="1">
    <citation type="submission" date="2020-05" db="EMBL/GenBank/DDBJ databases">
        <title>Genome Sequencing of Type Strains.</title>
        <authorList>
            <person name="Lemaire J.F."/>
            <person name="Inderbitzin P."/>
            <person name="Gregorio O.A."/>
            <person name="Collins S.B."/>
            <person name="Wespe N."/>
            <person name="Knight-Connoni V."/>
        </authorList>
    </citation>
    <scope>NUCLEOTIDE SEQUENCE [LARGE SCALE GENOMIC DNA]</scope>
    <source>
        <strain evidence="1 2">DSM 100049</strain>
    </source>
</reference>
<keyword evidence="2" id="KW-1185">Reference proteome</keyword>
<comment type="caution">
    <text evidence="1">The sequence shown here is derived from an EMBL/GenBank/DDBJ whole genome shotgun (WGS) entry which is preliminary data.</text>
</comment>
<sequence>MPSFTIETSYRIPVYRQRRYAANSLAEACRLAIEDDDWEGSREDFECAGETHVTGAWPGAVDPYSVPLLPIPSQFDETVQRKADHFAELLAQLSSVAQPTGLSAHDFGRWLPAAQSAVRKANAIVAGARDPDAGGPS</sequence>
<evidence type="ECO:0000313" key="1">
    <source>
        <dbReference type="EMBL" id="NUU49097.1"/>
    </source>
</evidence>